<name>W2SGY0_CYPE1</name>
<dbReference type="STRING" id="1220924.W2SGY0"/>
<proteinExistence type="predicted"/>
<protein>
    <submittedName>
        <fullName evidence="1">Uncharacterized protein</fullName>
    </submittedName>
</protein>
<dbReference type="AlphaFoldDB" id="W2SGY0"/>
<dbReference type="Gene3D" id="3.40.50.1240">
    <property type="entry name" value="Phosphoglycerate mutase-like"/>
    <property type="match status" value="1"/>
</dbReference>
<dbReference type="SUPFAM" id="SSF53254">
    <property type="entry name" value="Phosphoglycerate mutase-like"/>
    <property type="match status" value="1"/>
</dbReference>
<evidence type="ECO:0000313" key="1">
    <source>
        <dbReference type="EMBL" id="ETN47263.1"/>
    </source>
</evidence>
<reference evidence="1 2" key="1">
    <citation type="submission" date="2013-03" db="EMBL/GenBank/DDBJ databases">
        <title>The Genome Sequence of Phialophora europaea CBS 101466.</title>
        <authorList>
            <consortium name="The Broad Institute Genomics Platform"/>
            <person name="Cuomo C."/>
            <person name="de Hoog S."/>
            <person name="Gorbushina A."/>
            <person name="Walker B."/>
            <person name="Young S.K."/>
            <person name="Zeng Q."/>
            <person name="Gargeya S."/>
            <person name="Fitzgerald M."/>
            <person name="Haas B."/>
            <person name="Abouelleil A."/>
            <person name="Allen A.W."/>
            <person name="Alvarado L."/>
            <person name="Arachchi H.M."/>
            <person name="Berlin A.M."/>
            <person name="Chapman S.B."/>
            <person name="Gainer-Dewar J."/>
            <person name="Goldberg J."/>
            <person name="Griggs A."/>
            <person name="Gujja S."/>
            <person name="Hansen M."/>
            <person name="Howarth C."/>
            <person name="Imamovic A."/>
            <person name="Ireland A."/>
            <person name="Larimer J."/>
            <person name="McCowan C."/>
            <person name="Murphy C."/>
            <person name="Pearson M."/>
            <person name="Poon T.W."/>
            <person name="Priest M."/>
            <person name="Roberts A."/>
            <person name="Saif S."/>
            <person name="Shea T."/>
            <person name="Sisk P."/>
            <person name="Sykes S."/>
            <person name="Wortman J."/>
            <person name="Nusbaum C."/>
            <person name="Birren B."/>
        </authorList>
    </citation>
    <scope>NUCLEOTIDE SEQUENCE [LARGE SCALE GENOMIC DNA]</scope>
    <source>
        <strain evidence="1 2">CBS 101466</strain>
    </source>
</reference>
<dbReference type="eggNOG" id="ENOG502RCH9">
    <property type="taxonomic scope" value="Eukaryota"/>
</dbReference>
<dbReference type="HOGENOM" id="CLU_1299655_0_0_1"/>
<dbReference type="OrthoDB" id="258392at2759"/>
<dbReference type="VEuPathDB" id="FungiDB:HMPREF1541_01455"/>
<dbReference type="EMBL" id="KB822711">
    <property type="protein sequence ID" value="ETN47263.1"/>
    <property type="molecule type" value="Genomic_DNA"/>
</dbReference>
<gene>
    <name evidence="1" type="ORF">HMPREF1541_01455</name>
</gene>
<evidence type="ECO:0000313" key="2">
    <source>
        <dbReference type="Proteomes" id="UP000030752"/>
    </source>
</evidence>
<organism evidence="1 2">
    <name type="scientific">Cyphellophora europaea (strain CBS 101466)</name>
    <name type="common">Phialophora europaea</name>
    <dbReference type="NCBI Taxonomy" id="1220924"/>
    <lineage>
        <taxon>Eukaryota</taxon>
        <taxon>Fungi</taxon>
        <taxon>Dikarya</taxon>
        <taxon>Ascomycota</taxon>
        <taxon>Pezizomycotina</taxon>
        <taxon>Eurotiomycetes</taxon>
        <taxon>Chaetothyriomycetidae</taxon>
        <taxon>Chaetothyriales</taxon>
        <taxon>Cyphellophoraceae</taxon>
        <taxon>Cyphellophora</taxon>
    </lineage>
</organism>
<dbReference type="InParanoid" id="W2SGY0"/>
<keyword evidence="2" id="KW-1185">Reference proteome</keyword>
<dbReference type="GeneID" id="19968794"/>
<accession>W2SGY0</accession>
<dbReference type="RefSeq" id="XP_008711975.1">
    <property type="nucleotide sequence ID" value="XM_008713753.1"/>
</dbReference>
<dbReference type="InterPro" id="IPR029033">
    <property type="entry name" value="His_PPase_superfam"/>
</dbReference>
<sequence>MTNLAAKQMFQSGQFYRERYLTGNYPIEGISPDRVVSSQLWASAPTEHVLYQTSTNFLQGFYPPLVNSSLATENLNNGTDAEGPLEGYQFVLVHGRGDSDSDAIWIKGDDSCLNYDAASKSYRQSAEYQATLESSAELYARPRAHLARSWERRVCPTTVVTAAIEDEAFSVDSADLDQVRFYADEWEWGHNFNESQAGRCIGGMTLAGGILN</sequence>
<dbReference type="Proteomes" id="UP000030752">
    <property type="component" value="Unassembled WGS sequence"/>
</dbReference>